<keyword evidence="1" id="KW-0808">Transferase</keyword>
<accession>A0ABS7A632</accession>
<evidence type="ECO:0000313" key="2">
    <source>
        <dbReference type="Proteomes" id="UP001196565"/>
    </source>
</evidence>
<dbReference type="Pfam" id="PF13489">
    <property type="entry name" value="Methyltransf_23"/>
    <property type="match status" value="1"/>
</dbReference>
<comment type="caution">
    <text evidence="1">The sequence shown here is derived from an EMBL/GenBank/DDBJ whole genome shotgun (WGS) entry which is preliminary data.</text>
</comment>
<gene>
    <name evidence="1" type="ORF">KPL78_07915</name>
</gene>
<dbReference type="CDD" id="cd02440">
    <property type="entry name" value="AdoMet_MTases"/>
    <property type="match status" value="1"/>
</dbReference>
<keyword evidence="1" id="KW-0489">Methyltransferase</keyword>
<organism evidence="1 2">
    <name type="scientific">Roseomonas alba</name>
    <dbReference type="NCBI Taxonomy" id="2846776"/>
    <lineage>
        <taxon>Bacteria</taxon>
        <taxon>Pseudomonadati</taxon>
        <taxon>Pseudomonadota</taxon>
        <taxon>Alphaproteobacteria</taxon>
        <taxon>Acetobacterales</taxon>
        <taxon>Roseomonadaceae</taxon>
        <taxon>Roseomonas</taxon>
    </lineage>
</organism>
<sequence length="306" mass="33758">MPNFRLSLGPLRASLFAGRQGAEMRFGVGGPRWLSWYEGVAAHRRARREADRPLAEVPPPEEAGAAADLRRRIATLPWYHVIDLGHGVVTPGIFDHRPVLPRYPLPDSLAGQRVLDIGTFDGFWAFEFEKRGAAEVVALDIATFSEADFPPPARARMAPAALAEKTGRGFAIAHDVLGSHVERRTGSVYRLDPAEWGRFDLVNLGNVLVHLRDPALALQCIRPLVRGRLMITETIDQDLEAAEGMGPLMRYMGGEQDCNWWRYNSAALLRMPRDAGFAATELATIFRLPMKGGARDMTQAVVVASP</sequence>
<dbReference type="EMBL" id="JAHYBZ010000002">
    <property type="protein sequence ID" value="MBW6397764.1"/>
    <property type="molecule type" value="Genomic_DNA"/>
</dbReference>
<evidence type="ECO:0000313" key="1">
    <source>
        <dbReference type="EMBL" id="MBW6397764.1"/>
    </source>
</evidence>
<dbReference type="Proteomes" id="UP001196565">
    <property type="component" value="Unassembled WGS sequence"/>
</dbReference>
<protein>
    <submittedName>
        <fullName evidence="1">Class I SAM-dependent methyltransferase</fullName>
    </submittedName>
</protein>
<name>A0ABS7A632_9PROT</name>
<dbReference type="InterPro" id="IPR029063">
    <property type="entry name" value="SAM-dependent_MTases_sf"/>
</dbReference>
<keyword evidence="2" id="KW-1185">Reference proteome</keyword>
<dbReference type="SUPFAM" id="SSF53335">
    <property type="entry name" value="S-adenosyl-L-methionine-dependent methyltransferases"/>
    <property type="match status" value="1"/>
</dbReference>
<dbReference type="GO" id="GO:0032259">
    <property type="term" value="P:methylation"/>
    <property type="evidence" value="ECO:0007669"/>
    <property type="project" value="UniProtKB-KW"/>
</dbReference>
<dbReference type="GO" id="GO:0008168">
    <property type="term" value="F:methyltransferase activity"/>
    <property type="evidence" value="ECO:0007669"/>
    <property type="project" value="UniProtKB-KW"/>
</dbReference>
<proteinExistence type="predicted"/>
<reference evidence="1 2" key="1">
    <citation type="submission" date="2021-07" db="EMBL/GenBank/DDBJ databases">
        <authorList>
            <person name="So Y."/>
        </authorList>
    </citation>
    <scope>NUCLEOTIDE SEQUENCE [LARGE SCALE GENOMIC DNA]</scope>
    <source>
        <strain evidence="1 2">HJA6</strain>
    </source>
</reference>
<dbReference type="RefSeq" id="WP_219762351.1">
    <property type="nucleotide sequence ID" value="NZ_JAHYBZ010000002.1"/>
</dbReference>
<dbReference type="Gene3D" id="3.40.50.150">
    <property type="entry name" value="Vaccinia Virus protein VP39"/>
    <property type="match status" value="1"/>
</dbReference>